<evidence type="ECO:0000313" key="2">
    <source>
        <dbReference type="Proteomes" id="UP000034137"/>
    </source>
</evidence>
<accession>A0A0G0SCN1</accession>
<evidence type="ECO:0000313" key="1">
    <source>
        <dbReference type="EMBL" id="KKR32500.1"/>
    </source>
</evidence>
<comment type="caution">
    <text evidence="1">The sequence shown here is derived from an EMBL/GenBank/DDBJ whole genome shotgun (WGS) entry which is preliminary data.</text>
</comment>
<protein>
    <submittedName>
        <fullName evidence="1">Uncharacterized protein</fullName>
    </submittedName>
</protein>
<sequence>MSVKIAWRRWIDLTPLIKTDEGLDIELLKLKGMQAFGGRFQEFVFCSGFIWLDPDPRLESLKGRPFTGAWNWLSKWLEWNKLVVLTPLGHPETEFVVAYYDDSQNECKAFPRFRKVKEGPYEMRRGPNELCAFIIANAAVKLKKNGNVDLIGQPTNGEKLPNLDIY</sequence>
<reference evidence="1 2" key="1">
    <citation type="journal article" date="2015" name="Nature">
        <title>rRNA introns, odd ribosomes, and small enigmatic genomes across a large radiation of phyla.</title>
        <authorList>
            <person name="Brown C.T."/>
            <person name="Hug L.A."/>
            <person name="Thomas B.C."/>
            <person name="Sharon I."/>
            <person name="Castelle C.J."/>
            <person name="Singh A."/>
            <person name="Wilkins M.J."/>
            <person name="Williams K.H."/>
            <person name="Banfield J.F."/>
        </authorList>
    </citation>
    <scope>NUCLEOTIDE SEQUENCE [LARGE SCALE GENOMIC DNA]</scope>
</reference>
<dbReference type="AlphaFoldDB" id="A0A0G0SCN1"/>
<gene>
    <name evidence="1" type="ORF">UT64_C0032G0014</name>
</gene>
<dbReference type="EMBL" id="LBXO01000032">
    <property type="protein sequence ID" value="KKR32500.1"/>
    <property type="molecule type" value="Genomic_DNA"/>
</dbReference>
<proteinExistence type="predicted"/>
<dbReference type="Proteomes" id="UP000034137">
    <property type="component" value="Unassembled WGS sequence"/>
</dbReference>
<organism evidence="1 2">
    <name type="scientific">Candidatus Falkowbacteria bacterium GW2011_GWF2_39_8</name>
    <dbReference type="NCBI Taxonomy" id="1618642"/>
    <lineage>
        <taxon>Bacteria</taxon>
        <taxon>Candidatus Falkowiibacteriota</taxon>
    </lineage>
</organism>
<name>A0A0G0SCN1_9BACT</name>